<feature type="domain" description="Methyltransferase type 11" evidence="2">
    <location>
        <begin position="73"/>
        <end position="171"/>
    </location>
</feature>
<dbReference type="Gene3D" id="3.40.50.150">
    <property type="entry name" value="Vaccinia Virus protein VP39"/>
    <property type="match status" value="1"/>
</dbReference>
<protein>
    <submittedName>
        <fullName evidence="3">Methyltransferase domain-containing protein</fullName>
    </submittedName>
</protein>
<name>A0A5C6S6G9_9BACT</name>
<dbReference type="GO" id="GO:0032259">
    <property type="term" value="P:methylation"/>
    <property type="evidence" value="ECO:0007669"/>
    <property type="project" value="UniProtKB-KW"/>
</dbReference>
<comment type="caution">
    <text evidence="3">The sequence shown here is derived from an EMBL/GenBank/DDBJ whole genome shotgun (WGS) entry which is preliminary data.</text>
</comment>
<dbReference type="InterPro" id="IPR050447">
    <property type="entry name" value="Erg6_SMT_methyltransf"/>
</dbReference>
<dbReference type="InterPro" id="IPR029063">
    <property type="entry name" value="SAM-dependent_MTases_sf"/>
</dbReference>
<evidence type="ECO:0000256" key="1">
    <source>
        <dbReference type="ARBA" id="ARBA00022679"/>
    </source>
</evidence>
<dbReference type="InterPro" id="IPR013216">
    <property type="entry name" value="Methyltransf_11"/>
</dbReference>
<dbReference type="SUPFAM" id="SSF53335">
    <property type="entry name" value="S-adenosyl-L-methionine-dependent methyltransferases"/>
    <property type="match status" value="1"/>
</dbReference>
<evidence type="ECO:0000313" key="4">
    <source>
        <dbReference type="Proteomes" id="UP000321580"/>
    </source>
</evidence>
<dbReference type="PANTHER" id="PTHR44068">
    <property type="entry name" value="ZGC:194242"/>
    <property type="match status" value="1"/>
</dbReference>
<organism evidence="3 4">
    <name type="scientific">Phaeodactylibacter luteus</name>
    <dbReference type="NCBI Taxonomy" id="1564516"/>
    <lineage>
        <taxon>Bacteria</taxon>
        <taxon>Pseudomonadati</taxon>
        <taxon>Bacteroidota</taxon>
        <taxon>Saprospiria</taxon>
        <taxon>Saprospirales</taxon>
        <taxon>Haliscomenobacteraceae</taxon>
        <taxon>Phaeodactylibacter</taxon>
    </lineage>
</organism>
<sequence>MQPRTPTRPALQEVIAYYDKTQFDYKIAWLNEENLAVHFGFYDREHTHHDAALLNTNKIMASKAGVAAGMRVLDAGCGQGGSSFWLARHAGAKTMGISPVGSQISKAHAVAQRRGLSDACAFVVGDFCSVPAADESFDVVWACESLCHAADKALFYQEAARLLKPGGRLVIAEYTRRQRPFHLEAQEKLLMDWLNRWAIPDISTVAEHTAYAEAAGLQNLAAEDFTRYAFISLKNLYKISLRWSWANSLLRLLRIRSAEQYNNLRGSIKQFEALQQDLWQYSLITAQKN</sequence>
<keyword evidence="3" id="KW-0489">Methyltransferase</keyword>
<reference evidence="3 4" key="1">
    <citation type="submission" date="2019-08" db="EMBL/GenBank/DDBJ databases">
        <title>Genome of Phaeodactylibacter luteus.</title>
        <authorList>
            <person name="Bowman J.P."/>
        </authorList>
    </citation>
    <scope>NUCLEOTIDE SEQUENCE [LARGE SCALE GENOMIC DNA]</scope>
    <source>
        <strain evidence="3 4">KCTC 42180</strain>
    </source>
</reference>
<dbReference type="Pfam" id="PF08241">
    <property type="entry name" value="Methyltransf_11"/>
    <property type="match status" value="1"/>
</dbReference>
<keyword evidence="1 3" id="KW-0808">Transferase</keyword>
<evidence type="ECO:0000313" key="3">
    <source>
        <dbReference type="EMBL" id="TXB69412.1"/>
    </source>
</evidence>
<dbReference type="RefSeq" id="WP_147165544.1">
    <property type="nucleotide sequence ID" value="NZ_VOOR01000002.1"/>
</dbReference>
<dbReference type="Proteomes" id="UP000321580">
    <property type="component" value="Unassembled WGS sequence"/>
</dbReference>
<dbReference type="AlphaFoldDB" id="A0A5C6S6G9"/>
<keyword evidence="4" id="KW-1185">Reference proteome</keyword>
<dbReference type="CDD" id="cd02440">
    <property type="entry name" value="AdoMet_MTases"/>
    <property type="match status" value="1"/>
</dbReference>
<proteinExistence type="predicted"/>
<dbReference type="EMBL" id="VOOR01000002">
    <property type="protein sequence ID" value="TXB69412.1"/>
    <property type="molecule type" value="Genomic_DNA"/>
</dbReference>
<accession>A0A5C6S6G9</accession>
<dbReference type="PANTHER" id="PTHR44068:SF11">
    <property type="entry name" value="GERANYL DIPHOSPHATE 2-C-METHYLTRANSFERASE"/>
    <property type="match status" value="1"/>
</dbReference>
<dbReference type="OrthoDB" id="9770553at2"/>
<evidence type="ECO:0000259" key="2">
    <source>
        <dbReference type="Pfam" id="PF08241"/>
    </source>
</evidence>
<dbReference type="GO" id="GO:0008168">
    <property type="term" value="F:methyltransferase activity"/>
    <property type="evidence" value="ECO:0007669"/>
    <property type="project" value="UniProtKB-KW"/>
</dbReference>
<gene>
    <name evidence="3" type="ORF">FRY97_00975</name>
</gene>